<reference evidence="1 2" key="1">
    <citation type="submission" date="2019-03" db="EMBL/GenBank/DDBJ databases">
        <title>First draft genome of Liparis tanakae, snailfish: a comprehensive survey of snailfish specific genes.</title>
        <authorList>
            <person name="Kim W."/>
            <person name="Song I."/>
            <person name="Jeong J.-H."/>
            <person name="Kim D."/>
            <person name="Kim S."/>
            <person name="Ryu S."/>
            <person name="Song J.Y."/>
            <person name="Lee S.K."/>
        </authorList>
    </citation>
    <scope>NUCLEOTIDE SEQUENCE [LARGE SCALE GENOMIC DNA]</scope>
    <source>
        <tissue evidence="1">Muscle</tissue>
    </source>
</reference>
<protein>
    <submittedName>
        <fullName evidence="1">Dynein beta chain, ciliary</fullName>
    </submittedName>
</protein>
<dbReference type="EMBL" id="SRLO01005052">
    <property type="protein sequence ID" value="TNN29902.1"/>
    <property type="molecule type" value="Genomic_DNA"/>
</dbReference>
<keyword evidence="2" id="KW-1185">Reference proteome</keyword>
<gene>
    <name evidence="1" type="primary">DYHC_4</name>
    <name evidence="1" type="ORF">EYF80_059948</name>
</gene>
<sequence>MCPQVNRTLYGADESSESWLRYLDHVDDLVQDGLFQLVLRSLNLLNLEVRLQLQETGSVFEPAVGVGLSDLLQTIISDVYAAAALPPRISVGRQGSYQVSLQQSPVLSALEQEVMDHLLQVREEAELLLAGLDRYSHLWLRDRKEVMQEFLTYSRQLRPEEVEVEVAPPTLKDFQREVRHTCPAALTQVHWRVQGVA</sequence>
<organism evidence="1 2">
    <name type="scientific">Liparis tanakae</name>
    <name type="common">Tanaka's snailfish</name>
    <dbReference type="NCBI Taxonomy" id="230148"/>
    <lineage>
        <taxon>Eukaryota</taxon>
        <taxon>Metazoa</taxon>
        <taxon>Chordata</taxon>
        <taxon>Craniata</taxon>
        <taxon>Vertebrata</taxon>
        <taxon>Euteleostomi</taxon>
        <taxon>Actinopterygii</taxon>
        <taxon>Neopterygii</taxon>
        <taxon>Teleostei</taxon>
        <taxon>Neoteleostei</taxon>
        <taxon>Acanthomorphata</taxon>
        <taxon>Eupercaria</taxon>
        <taxon>Perciformes</taxon>
        <taxon>Cottioidei</taxon>
        <taxon>Cottales</taxon>
        <taxon>Liparidae</taxon>
        <taxon>Liparis</taxon>
    </lineage>
</organism>
<dbReference type="AlphaFoldDB" id="A0A4Z2ENE7"/>
<accession>A0A4Z2ENE7</accession>
<dbReference type="OrthoDB" id="10251809at2759"/>
<evidence type="ECO:0000313" key="1">
    <source>
        <dbReference type="EMBL" id="TNN29902.1"/>
    </source>
</evidence>
<dbReference type="Proteomes" id="UP000314294">
    <property type="component" value="Unassembled WGS sequence"/>
</dbReference>
<evidence type="ECO:0000313" key="2">
    <source>
        <dbReference type="Proteomes" id="UP000314294"/>
    </source>
</evidence>
<name>A0A4Z2ENE7_9TELE</name>
<comment type="caution">
    <text evidence="1">The sequence shown here is derived from an EMBL/GenBank/DDBJ whole genome shotgun (WGS) entry which is preliminary data.</text>
</comment>
<proteinExistence type="predicted"/>